<reference evidence="2 3" key="1">
    <citation type="submission" date="2020-10" db="EMBL/GenBank/DDBJ databases">
        <title>Plant Genome Project.</title>
        <authorList>
            <person name="Zhang R.-G."/>
        </authorList>
    </citation>
    <scope>NUCLEOTIDE SEQUENCE [LARGE SCALE GENOMIC DNA]</scope>
    <source>
        <strain evidence="2">FAFU-HL-1</strain>
        <tissue evidence="2">Leaf</tissue>
    </source>
</reference>
<gene>
    <name evidence="2" type="ORF">SADUNF_Sadunf17G0064700</name>
</gene>
<name>A0A835J675_9ROSI</name>
<dbReference type="OrthoDB" id="9985979at2759"/>
<accession>A0A835J675</accession>
<keyword evidence="3" id="KW-1185">Reference proteome</keyword>
<comment type="caution">
    <text evidence="2">The sequence shown here is derived from an EMBL/GenBank/DDBJ whole genome shotgun (WGS) entry which is preliminary data.</text>
</comment>
<keyword evidence="1" id="KW-0472">Membrane</keyword>
<dbReference type="InterPro" id="IPR007877">
    <property type="entry name" value="DUF707"/>
</dbReference>
<dbReference type="PANTHER" id="PTHR31210:SF38">
    <property type="entry name" value="LYSINE KETOGLUTARATE REDUCTASE TRANS-SPLICING RELATED 1"/>
    <property type="match status" value="1"/>
</dbReference>
<dbReference type="Pfam" id="PF05212">
    <property type="entry name" value="DUF707"/>
    <property type="match status" value="1"/>
</dbReference>
<sequence length="447" mass="51827">MPIPIRSGTPKKPSEMMRLFMTTFIGIIFGFFLGISFPTLSLSKMNLPSSLFPSIDLTYIEDKYSGISKQALFNAWSSLKGNKGASPLLPRYNETEIYLKKLINVDLHLSVTNVDEFSIKKHINIDSLQAQFFTIVFLMQIWVPTNPRGAERLPPGIVASESDFYLRRLWGLPSEDLIIQPRYLVTFTVGYDQKKNIDAAVKKFSENFTIVLFHYDGRTTEWDEFEWSKRTVHISAHKQTKWWYAKRFLHPDIVAQYDYIFLWDEDLGVEHFDAEKYIKLVRKYGLEISQPGLDPDRGTTWAMTKRRDGVEVHKDTEERPGWCTDPHLPPCAAFVEIMATVFSRDAWRCVWHMIQNDLVHGWGLDFAMRKCVEPAHEKIGVVDAQWIIHQGVPSLGSQGQAQKGKAPWEGVRERCRKEWTMFQDRMTNAEKVYYKAMEIDPPNSTIR</sequence>
<keyword evidence="1" id="KW-1133">Transmembrane helix</keyword>
<protein>
    <submittedName>
        <fullName evidence="2">Uncharacterized protein</fullName>
    </submittedName>
</protein>
<proteinExistence type="predicted"/>
<organism evidence="2 3">
    <name type="scientific">Salix dunnii</name>
    <dbReference type="NCBI Taxonomy" id="1413687"/>
    <lineage>
        <taxon>Eukaryota</taxon>
        <taxon>Viridiplantae</taxon>
        <taxon>Streptophyta</taxon>
        <taxon>Embryophyta</taxon>
        <taxon>Tracheophyta</taxon>
        <taxon>Spermatophyta</taxon>
        <taxon>Magnoliopsida</taxon>
        <taxon>eudicotyledons</taxon>
        <taxon>Gunneridae</taxon>
        <taxon>Pentapetalae</taxon>
        <taxon>rosids</taxon>
        <taxon>fabids</taxon>
        <taxon>Malpighiales</taxon>
        <taxon>Salicaceae</taxon>
        <taxon>Saliceae</taxon>
        <taxon>Salix</taxon>
    </lineage>
</organism>
<evidence type="ECO:0000256" key="1">
    <source>
        <dbReference type="SAM" id="Phobius"/>
    </source>
</evidence>
<dbReference type="EMBL" id="JADGMS010000017">
    <property type="protein sequence ID" value="KAF9663566.1"/>
    <property type="molecule type" value="Genomic_DNA"/>
</dbReference>
<dbReference type="Proteomes" id="UP000657918">
    <property type="component" value="Unassembled WGS sequence"/>
</dbReference>
<dbReference type="PANTHER" id="PTHR31210">
    <property type="entry name" value="OS06G0731900 PROTEIN"/>
    <property type="match status" value="1"/>
</dbReference>
<feature type="transmembrane region" description="Helical" evidence="1">
    <location>
        <begin position="20"/>
        <end position="40"/>
    </location>
</feature>
<evidence type="ECO:0000313" key="2">
    <source>
        <dbReference type="EMBL" id="KAF9663566.1"/>
    </source>
</evidence>
<evidence type="ECO:0000313" key="3">
    <source>
        <dbReference type="Proteomes" id="UP000657918"/>
    </source>
</evidence>
<dbReference type="AlphaFoldDB" id="A0A835J675"/>
<keyword evidence="1" id="KW-0812">Transmembrane</keyword>